<dbReference type="InterPro" id="IPR018060">
    <property type="entry name" value="HTH_AraC"/>
</dbReference>
<evidence type="ECO:0000256" key="3">
    <source>
        <dbReference type="ARBA" id="ARBA00023163"/>
    </source>
</evidence>
<feature type="domain" description="Response regulatory" evidence="6">
    <location>
        <begin position="21"/>
        <end position="137"/>
    </location>
</feature>
<dbReference type="InterPro" id="IPR011006">
    <property type="entry name" value="CheY-like_superfamily"/>
</dbReference>
<evidence type="ECO:0000256" key="4">
    <source>
        <dbReference type="PROSITE-ProRule" id="PRU00169"/>
    </source>
</evidence>
<dbReference type="InterPro" id="IPR018062">
    <property type="entry name" value="HTH_AraC-typ_CS"/>
</dbReference>
<evidence type="ECO:0000259" key="5">
    <source>
        <dbReference type="PROSITE" id="PS01124"/>
    </source>
</evidence>
<evidence type="ECO:0000256" key="2">
    <source>
        <dbReference type="ARBA" id="ARBA00023125"/>
    </source>
</evidence>
<organism evidence="7 8">
    <name type="scientific">Brevibacillus agri</name>
    <dbReference type="NCBI Taxonomy" id="51101"/>
    <lineage>
        <taxon>Bacteria</taxon>
        <taxon>Bacillati</taxon>
        <taxon>Bacillota</taxon>
        <taxon>Bacilli</taxon>
        <taxon>Bacillales</taxon>
        <taxon>Paenibacillaceae</taxon>
        <taxon>Brevibacillus</taxon>
    </lineage>
</organism>
<keyword evidence="8" id="KW-1185">Reference proteome</keyword>
<evidence type="ECO:0000256" key="1">
    <source>
        <dbReference type="ARBA" id="ARBA00023015"/>
    </source>
</evidence>
<evidence type="ECO:0000313" key="8">
    <source>
        <dbReference type="Proteomes" id="UP000317180"/>
    </source>
</evidence>
<dbReference type="InterPro" id="IPR001789">
    <property type="entry name" value="Sig_transdc_resp-reg_receiver"/>
</dbReference>
<dbReference type="SUPFAM" id="SSF46689">
    <property type="entry name" value="Homeodomain-like"/>
    <property type="match status" value="1"/>
</dbReference>
<protein>
    <submittedName>
        <fullName evidence="7">DNA-binding response regulator</fullName>
    </submittedName>
</protein>
<dbReference type="PANTHER" id="PTHR43280">
    <property type="entry name" value="ARAC-FAMILY TRANSCRIPTIONAL REGULATOR"/>
    <property type="match status" value="1"/>
</dbReference>
<keyword evidence="3" id="KW-0804">Transcription</keyword>
<dbReference type="Proteomes" id="UP000317180">
    <property type="component" value="Unassembled WGS sequence"/>
</dbReference>
<dbReference type="PROSITE" id="PS01124">
    <property type="entry name" value="HTH_ARAC_FAMILY_2"/>
    <property type="match status" value="1"/>
</dbReference>
<dbReference type="SMART" id="SM00342">
    <property type="entry name" value="HTH_ARAC"/>
    <property type="match status" value="1"/>
</dbReference>
<dbReference type="SUPFAM" id="SSF52172">
    <property type="entry name" value="CheY-like"/>
    <property type="match status" value="1"/>
</dbReference>
<evidence type="ECO:0000259" key="6">
    <source>
        <dbReference type="PROSITE" id="PS50110"/>
    </source>
</evidence>
<dbReference type="PROSITE" id="PS50110">
    <property type="entry name" value="RESPONSE_REGULATORY"/>
    <property type="match status" value="1"/>
</dbReference>
<dbReference type="InterPro" id="IPR009057">
    <property type="entry name" value="Homeodomain-like_sf"/>
</dbReference>
<keyword evidence="2 7" id="KW-0238">DNA-binding</keyword>
<reference evidence="7 8" key="1">
    <citation type="submission" date="2019-06" db="EMBL/GenBank/DDBJ databases">
        <title>Whole genome shotgun sequence of Brevibacillus agri NBRC 15538.</title>
        <authorList>
            <person name="Hosoyama A."/>
            <person name="Uohara A."/>
            <person name="Ohji S."/>
            <person name="Ichikawa N."/>
        </authorList>
    </citation>
    <scope>NUCLEOTIDE SEQUENCE [LARGE SCALE GENOMIC DNA]</scope>
    <source>
        <strain evidence="7 8">NBRC 15538</strain>
    </source>
</reference>
<dbReference type="EMBL" id="BJOD01000025">
    <property type="protein sequence ID" value="GED26565.1"/>
    <property type="molecule type" value="Genomic_DNA"/>
</dbReference>
<dbReference type="PROSITE" id="PS00041">
    <property type="entry name" value="HTH_ARAC_FAMILY_1"/>
    <property type="match status" value="1"/>
</dbReference>
<dbReference type="Gene3D" id="1.10.10.60">
    <property type="entry name" value="Homeodomain-like"/>
    <property type="match status" value="2"/>
</dbReference>
<dbReference type="PANTHER" id="PTHR43280:SF28">
    <property type="entry name" value="HTH-TYPE TRANSCRIPTIONAL ACTIVATOR RHAS"/>
    <property type="match status" value="1"/>
</dbReference>
<dbReference type="Pfam" id="PF12833">
    <property type="entry name" value="HTH_18"/>
    <property type="match status" value="1"/>
</dbReference>
<dbReference type="Gene3D" id="3.40.50.2300">
    <property type="match status" value="1"/>
</dbReference>
<evidence type="ECO:0000313" key="7">
    <source>
        <dbReference type="EMBL" id="GED26565.1"/>
    </source>
</evidence>
<keyword evidence="1" id="KW-0805">Transcription regulation</keyword>
<comment type="caution">
    <text evidence="7">The sequence shown here is derived from an EMBL/GenBank/DDBJ whole genome shotgun (WGS) entry which is preliminary data.</text>
</comment>
<gene>
    <name evidence="7" type="ORF">BAG01nite_26670</name>
</gene>
<dbReference type="GO" id="GO:0003677">
    <property type="term" value="F:DNA binding"/>
    <property type="evidence" value="ECO:0007669"/>
    <property type="project" value="UniProtKB-KW"/>
</dbReference>
<name>A0ABQ0SRN7_9BACL</name>
<comment type="caution">
    <text evidence="4">Lacks conserved residue(s) required for the propagation of feature annotation.</text>
</comment>
<proteinExistence type="predicted"/>
<feature type="domain" description="HTH araC/xylS-type" evidence="5">
    <location>
        <begin position="414"/>
        <end position="513"/>
    </location>
</feature>
<accession>A0ABQ0SRN7</accession>
<sequence length="516" mass="59228">MPKELSHFLDKAGKGVLQMPSLLIADRDPTERAGLSWLVSSCAIPYDKVHSAGTTAELFQAMESHTPEVVCIELDMIDKAHWERLKLLVAQYRPTVLVTTSEATFERAMQGIELSARDLWLKPQTPEYIRRVLTRSCQERAGDARIDQGAGSIQGRRGEISYRDLFLPGQSPLGGHTVMLAQLEDAKRHPELLRFFADYPFRDEPVLLPTGDAIVAVFPAETALAWPQWHQFGKRLLMDWEATSDAPLFLVIYKAEDAGQSLQQKYEQASQALQLRFFKGYRQVSMVDGKVNWTMLDPFLTPAEQRAWIDMLHSGNREQLKQWLYAHFFYKDEPYPEPGLLRIRLTSILAQVRRYMKSHGLDSAFLEEGYHRVFETILYAPILYRIVTELLLFINQLLDTANDRSDEGRADVIEQAMRYMEGRYTDPALRLEDVARHVDRSPAYFSTLFAQKQGSSFRQVLTAMRVKEAQRLLLETALSVQEVAERSGFVNANYFSKIFKEKTGTTPRLLRNQKKR</sequence>